<accession>A0A5J4V916</accession>
<dbReference type="Proteomes" id="UP000324800">
    <property type="component" value="Unassembled WGS sequence"/>
</dbReference>
<evidence type="ECO:0000313" key="1">
    <source>
        <dbReference type="EMBL" id="KAA6378985.1"/>
    </source>
</evidence>
<protein>
    <submittedName>
        <fullName evidence="1">Uncharacterized protein</fullName>
    </submittedName>
</protein>
<dbReference type="AlphaFoldDB" id="A0A5J4V916"/>
<comment type="caution">
    <text evidence="1">The sequence shown here is derived from an EMBL/GenBank/DDBJ whole genome shotgun (WGS) entry which is preliminary data.</text>
</comment>
<reference evidence="1 2" key="1">
    <citation type="submission" date="2019-03" db="EMBL/GenBank/DDBJ databases">
        <title>Single cell metagenomics reveals metabolic interactions within the superorganism composed of flagellate Streblomastix strix and complex community of Bacteroidetes bacteria on its surface.</title>
        <authorList>
            <person name="Treitli S.C."/>
            <person name="Kolisko M."/>
            <person name="Husnik F."/>
            <person name="Keeling P."/>
            <person name="Hampl V."/>
        </authorList>
    </citation>
    <scope>NUCLEOTIDE SEQUENCE [LARGE SCALE GENOMIC DNA]</scope>
    <source>
        <strain evidence="1">ST1C</strain>
    </source>
</reference>
<sequence length="369" mass="40659">MSTLTGSTFTKSSEDNTVVLLRAGGTKPIAEFGGSVDDSNYMKKIGQLSQSFTGKLVRTDSTESFDKKTSKNLQVIEGYLRNSSEPEEVSEEDEDYITRDYAETNGFIKSGGTNQQVLLANGTTKPLSEFIGTPTYLSIYYNKSEIYSRIETDKKFVRLEGSIQQTKTGRLKYVNPFGGAYDETQDPVEKTCLTQSEVDVKLINYVKTVNNQSTNGTKTLNANINATGFVKTGKDDTSVLLAGGVVRLLSAFGGVQVEDITNLVVDLHSNITFNYLRLVRIGNFYHLMMDFQPKTQINVDTKNYVCSIGSFSNNITPLTPANAIYLILIISSQTTLIGGLATRQVRISTDSSTPWGINDVVGKQFSWML</sequence>
<dbReference type="EMBL" id="SNRW01008786">
    <property type="protein sequence ID" value="KAA6378985.1"/>
    <property type="molecule type" value="Genomic_DNA"/>
</dbReference>
<proteinExistence type="predicted"/>
<evidence type="ECO:0000313" key="2">
    <source>
        <dbReference type="Proteomes" id="UP000324800"/>
    </source>
</evidence>
<gene>
    <name evidence="1" type="ORF">EZS28_025490</name>
</gene>
<organism evidence="1 2">
    <name type="scientific">Streblomastix strix</name>
    <dbReference type="NCBI Taxonomy" id="222440"/>
    <lineage>
        <taxon>Eukaryota</taxon>
        <taxon>Metamonada</taxon>
        <taxon>Preaxostyla</taxon>
        <taxon>Oxymonadida</taxon>
        <taxon>Streblomastigidae</taxon>
        <taxon>Streblomastix</taxon>
    </lineage>
</organism>
<name>A0A5J4V916_9EUKA</name>